<evidence type="ECO:0000313" key="3">
    <source>
        <dbReference type="Proteomes" id="UP001482513"/>
    </source>
</evidence>
<feature type="transmembrane region" description="Helical" evidence="1">
    <location>
        <begin position="75"/>
        <end position="93"/>
    </location>
</feature>
<sequence>MVFGALGQTPEQSAWISVVMLHIFSGVAGVGSVSHALVGRDVSASRAGLYLSGVCSAALLGFFYLGSYFDQNLKAAIAGAVAGAGLAIVFSLMAKRPMGVFIPAMGAIAAYGFSFLIWTAAIAHLSARQYIWGVCLGALSLVYVWFAICSLRAVGHGVSQLIGTSFRGANLTNAQFDQGNLKNTDFSKAIGR</sequence>
<name>A0ABV0K745_9CYAN</name>
<keyword evidence="1" id="KW-0812">Transmembrane</keyword>
<dbReference type="RefSeq" id="WP_242021573.1">
    <property type="nucleotide sequence ID" value="NZ_JAMPKX010000007.1"/>
</dbReference>
<dbReference type="SUPFAM" id="SSF141571">
    <property type="entry name" value="Pentapeptide repeat-like"/>
    <property type="match status" value="1"/>
</dbReference>
<proteinExistence type="predicted"/>
<feature type="transmembrane region" description="Helical" evidence="1">
    <location>
        <begin position="100"/>
        <end position="124"/>
    </location>
</feature>
<reference evidence="2 3" key="1">
    <citation type="submission" date="2022-04" db="EMBL/GenBank/DDBJ databases">
        <title>Positive selection, recombination, and allopatry shape intraspecific diversity of widespread and dominant cyanobacteria.</title>
        <authorList>
            <person name="Wei J."/>
            <person name="Shu W."/>
            <person name="Hu C."/>
        </authorList>
    </citation>
    <scope>NUCLEOTIDE SEQUENCE [LARGE SCALE GENOMIC DNA]</scope>
    <source>
        <strain evidence="2 3">DQ-A4</strain>
    </source>
</reference>
<dbReference type="Pfam" id="PF00805">
    <property type="entry name" value="Pentapeptide"/>
    <property type="match status" value="1"/>
</dbReference>
<dbReference type="Gene3D" id="2.160.20.80">
    <property type="entry name" value="E3 ubiquitin-protein ligase SopA"/>
    <property type="match status" value="1"/>
</dbReference>
<comment type="caution">
    <text evidence="2">The sequence shown here is derived from an EMBL/GenBank/DDBJ whole genome shotgun (WGS) entry which is preliminary data.</text>
</comment>
<evidence type="ECO:0000256" key="1">
    <source>
        <dbReference type="SAM" id="Phobius"/>
    </source>
</evidence>
<dbReference type="InterPro" id="IPR001646">
    <property type="entry name" value="5peptide_repeat"/>
</dbReference>
<organism evidence="2 3">
    <name type="scientific">Leptolyngbya subtilissima DQ-A4</name>
    <dbReference type="NCBI Taxonomy" id="2933933"/>
    <lineage>
        <taxon>Bacteria</taxon>
        <taxon>Bacillati</taxon>
        <taxon>Cyanobacteriota</taxon>
        <taxon>Cyanophyceae</taxon>
        <taxon>Leptolyngbyales</taxon>
        <taxon>Leptolyngbyaceae</taxon>
        <taxon>Leptolyngbya group</taxon>
        <taxon>Leptolyngbya</taxon>
    </lineage>
</organism>
<keyword evidence="1" id="KW-0472">Membrane</keyword>
<keyword evidence="3" id="KW-1185">Reference proteome</keyword>
<gene>
    <name evidence="2" type="ORF">NC992_16405</name>
</gene>
<evidence type="ECO:0000313" key="2">
    <source>
        <dbReference type="EMBL" id="MEP0948469.1"/>
    </source>
</evidence>
<accession>A0ABV0K745</accession>
<feature type="transmembrane region" description="Helical" evidence="1">
    <location>
        <begin position="14"/>
        <end position="37"/>
    </location>
</feature>
<feature type="transmembrane region" description="Helical" evidence="1">
    <location>
        <begin position="130"/>
        <end position="151"/>
    </location>
</feature>
<dbReference type="Proteomes" id="UP001482513">
    <property type="component" value="Unassembled WGS sequence"/>
</dbReference>
<feature type="transmembrane region" description="Helical" evidence="1">
    <location>
        <begin position="49"/>
        <end position="69"/>
    </location>
</feature>
<keyword evidence="1" id="KW-1133">Transmembrane helix</keyword>
<dbReference type="EMBL" id="JAMPKX010000007">
    <property type="protein sequence ID" value="MEP0948469.1"/>
    <property type="molecule type" value="Genomic_DNA"/>
</dbReference>
<protein>
    <submittedName>
        <fullName evidence="2">Pentapeptide repeat-containing protein</fullName>
    </submittedName>
</protein>